<dbReference type="AlphaFoldDB" id="A0A4S4C928"/>
<dbReference type="GO" id="GO:0008270">
    <property type="term" value="F:zinc ion binding"/>
    <property type="evidence" value="ECO:0007669"/>
    <property type="project" value="InterPro"/>
</dbReference>
<dbReference type="SUPFAM" id="SSF51556">
    <property type="entry name" value="Metallo-dependent hydrolases"/>
    <property type="match status" value="1"/>
</dbReference>
<comment type="subunit">
    <text evidence="1 6">Homotetramer.</text>
</comment>
<keyword evidence="5 6" id="KW-0862">Zinc</keyword>
<dbReference type="InterPro" id="IPR050138">
    <property type="entry name" value="DHOase/Allantoinase_Hydrolase"/>
</dbReference>
<dbReference type="InterPro" id="IPR047604">
    <property type="entry name" value="Allantoinase_bact"/>
</dbReference>
<comment type="catalytic activity">
    <reaction evidence="6">
        <text>(S)-allantoin + H2O = allantoate + H(+)</text>
        <dbReference type="Rhea" id="RHEA:17029"/>
        <dbReference type="ChEBI" id="CHEBI:15377"/>
        <dbReference type="ChEBI" id="CHEBI:15378"/>
        <dbReference type="ChEBI" id="CHEBI:15678"/>
        <dbReference type="ChEBI" id="CHEBI:17536"/>
        <dbReference type="EC" id="3.5.2.5"/>
    </reaction>
</comment>
<dbReference type="PANTHER" id="PTHR43668:SF4">
    <property type="entry name" value="ALLANTOINASE"/>
    <property type="match status" value="1"/>
</dbReference>
<feature type="binding site" description="via carbamate group" evidence="6">
    <location>
        <position position="148"/>
    </location>
    <ligand>
        <name>Zn(2+)</name>
        <dbReference type="ChEBI" id="CHEBI:29105"/>
        <label>2</label>
    </ligand>
</feature>
<comment type="similarity">
    <text evidence="6">Belongs to the metallo-dependent hydrolases superfamily. Allantoinase family.</text>
</comment>
<dbReference type="InterPro" id="IPR032466">
    <property type="entry name" value="Metal_Hydrolase"/>
</dbReference>
<keyword evidence="3 6" id="KW-0479">Metal-binding</keyword>
<evidence type="ECO:0000256" key="1">
    <source>
        <dbReference type="ARBA" id="ARBA00011881"/>
    </source>
</evidence>
<dbReference type="EMBL" id="SSNT01000002">
    <property type="protein sequence ID" value="THF82296.1"/>
    <property type="molecule type" value="Genomic_DNA"/>
</dbReference>
<comment type="cofactor">
    <cofactor evidence="6">
        <name>Zn(2+)</name>
        <dbReference type="ChEBI" id="CHEBI:29105"/>
    </cofactor>
    <text evidence="6">Binds 2 Zn(2+) ions per subunit.</text>
</comment>
<dbReference type="OrthoDB" id="9765462at2"/>
<feature type="binding site" evidence="6">
    <location>
        <position position="240"/>
    </location>
    <ligand>
        <name>Zn(2+)</name>
        <dbReference type="ChEBI" id="CHEBI:29105"/>
        <label>2</label>
    </ligand>
</feature>
<evidence type="ECO:0000256" key="6">
    <source>
        <dbReference type="HAMAP-Rule" id="MF_01645"/>
    </source>
</evidence>
<evidence type="ECO:0000256" key="2">
    <source>
        <dbReference type="ARBA" id="ARBA00022631"/>
    </source>
</evidence>
<feature type="binding site" evidence="6">
    <location>
        <position position="61"/>
    </location>
    <ligand>
        <name>Zn(2+)</name>
        <dbReference type="ChEBI" id="CHEBI:29105"/>
        <label>1</label>
    </ligand>
</feature>
<proteinExistence type="inferred from homology"/>
<keyword evidence="9" id="KW-1185">Reference proteome</keyword>
<dbReference type="GO" id="GO:0006145">
    <property type="term" value="P:purine nucleobase catabolic process"/>
    <property type="evidence" value="ECO:0007669"/>
    <property type="project" value="TreeGrafter"/>
</dbReference>
<feature type="domain" description="Amidohydrolase-related" evidence="7">
    <location>
        <begin position="52"/>
        <end position="433"/>
    </location>
</feature>
<dbReference type="NCBIfam" id="TIGR03178">
    <property type="entry name" value="allantoinase"/>
    <property type="match status" value="1"/>
</dbReference>
<dbReference type="GO" id="GO:0005737">
    <property type="term" value="C:cytoplasm"/>
    <property type="evidence" value="ECO:0007669"/>
    <property type="project" value="TreeGrafter"/>
</dbReference>
<dbReference type="Gene3D" id="3.20.20.140">
    <property type="entry name" value="Metal-dependent hydrolases"/>
    <property type="match status" value="1"/>
</dbReference>
<gene>
    <name evidence="6" type="primary">allB</name>
    <name evidence="8" type="ORF">E6W99_02345</name>
</gene>
<dbReference type="HAMAP" id="MF_01645">
    <property type="entry name" value="Hydantoinase"/>
    <property type="match status" value="1"/>
</dbReference>
<keyword evidence="4 6" id="KW-0378">Hydrolase</keyword>
<comment type="PTM">
    <text evidence="6">Carboxylation allows a single lysine to coordinate two zinc ions.</text>
</comment>
<dbReference type="InterPro" id="IPR006680">
    <property type="entry name" value="Amidohydro-rel"/>
</dbReference>
<dbReference type="Proteomes" id="UP000310334">
    <property type="component" value="Unassembled WGS sequence"/>
</dbReference>
<organism evidence="8 9">
    <name type="scientific">Metabacillus sediminilitoris</name>
    <dbReference type="NCBI Taxonomy" id="2567941"/>
    <lineage>
        <taxon>Bacteria</taxon>
        <taxon>Bacillati</taxon>
        <taxon>Bacillota</taxon>
        <taxon>Bacilli</taxon>
        <taxon>Bacillales</taxon>
        <taxon>Bacillaceae</taxon>
        <taxon>Metabacillus</taxon>
    </lineage>
</organism>
<sequence length="458" mass="50391">MEHLDFIIKNGNVVLPQGVEETDIGVKDGKIVVIQKDLTTKADRIWDAKNQYIFPGMIDVHVHFSEPGREYWEGFHTGSMMMAAGGCTTYFDMPLNGIPSTVNVEALDQKVEIGNQKSFVDFGLWGGLVPGNESDLEAMAESGVIGFKAFLSTTGNKEFESADDITLLNGMKIIAELGKVLALHSESAPLTNWLKAEKEKAGAFGADDYLETRPIIAEVEAVERALCYAELTGCPLHFVHISSALAIEKIEEAKRRGMDVTVETCPHYLLYNHDHLKELGSVAKCAPPLREKAEQQKLISLVIDQKFDMISSDHSPCTYDLKDPNVYNLFEAWGGISGGQFSLLSMIELALQHNVPFETIAQLTSSAPAERFGLSDRKGKIVEGADADFAIVTIEETFTVSKENFLAKHKESLYIGHTFPCKVVGTINRGKVVYQDGKILAEQAGGKWVKPNKYAAVK</sequence>
<evidence type="ECO:0000313" key="8">
    <source>
        <dbReference type="EMBL" id="THF82296.1"/>
    </source>
</evidence>
<dbReference type="GO" id="GO:0050897">
    <property type="term" value="F:cobalt ion binding"/>
    <property type="evidence" value="ECO:0007669"/>
    <property type="project" value="InterPro"/>
</dbReference>
<comment type="caution">
    <text evidence="8">The sequence shown here is derived from an EMBL/GenBank/DDBJ whole genome shotgun (WGS) entry which is preliminary data.</text>
</comment>
<comment type="function">
    <text evidence="6">Catalyzes the conversion of allantoin (5-ureidohydantoin) to allantoic acid by hydrolytic cleavage of the five-member hydantoin ring.</text>
</comment>
<dbReference type="Pfam" id="PF01979">
    <property type="entry name" value="Amidohydro_1"/>
    <property type="match status" value="1"/>
</dbReference>
<dbReference type="InterPro" id="IPR011059">
    <property type="entry name" value="Metal-dep_hydrolase_composite"/>
</dbReference>
<feature type="modified residue" description="N6-carboxylysine" evidence="6">
    <location>
        <position position="148"/>
    </location>
</feature>
<dbReference type="RefSeq" id="WP_136351536.1">
    <property type="nucleotide sequence ID" value="NZ_CP046266.1"/>
</dbReference>
<dbReference type="PANTHER" id="PTHR43668">
    <property type="entry name" value="ALLANTOINASE"/>
    <property type="match status" value="1"/>
</dbReference>
<dbReference type="GO" id="GO:0000256">
    <property type="term" value="P:allantoin catabolic process"/>
    <property type="evidence" value="ECO:0007669"/>
    <property type="project" value="UniProtKB-UniRule"/>
</dbReference>
<evidence type="ECO:0000256" key="3">
    <source>
        <dbReference type="ARBA" id="ARBA00022723"/>
    </source>
</evidence>
<feature type="binding site" evidence="6">
    <location>
        <position position="184"/>
    </location>
    <ligand>
        <name>Zn(2+)</name>
        <dbReference type="ChEBI" id="CHEBI:29105"/>
        <label>2</label>
    </ligand>
</feature>
<feature type="binding site" evidence="6">
    <location>
        <position position="63"/>
    </location>
    <ligand>
        <name>Zn(2+)</name>
        <dbReference type="ChEBI" id="CHEBI:29105"/>
        <label>1</label>
    </ligand>
</feature>
<reference evidence="8 9" key="1">
    <citation type="submission" date="2019-04" db="EMBL/GenBank/DDBJ databases">
        <title>Bacillus sediminilitoris sp. nov., isolated from a tidal flat sediment on the East China Sea.</title>
        <authorList>
            <person name="Wei Y."/>
            <person name="Mao H."/>
            <person name="Fang J."/>
        </authorList>
    </citation>
    <scope>NUCLEOTIDE SEQUENCE [LARGE SCALE GENOMIC DNA]</scope>
    <source>
        <strain evidence="8 9">DSL-17</strain>
    </source>
</reference>
<dbReference type="GO" id="GO:0004038">
    <property type="term" value="F:allantoinase activity"/>
    <property type="evidence" value="ECO:0007669"/>
    <property type="project" value="UniProtKB-UniRule"/>
</dbReference>
<dbReference type="InterPro" id="IPR017593">
    <property type="entry name" value="Allantoinase"/>
</dbReference>
<keyword evidence="2 6" id="KW-0659">Purine metabolism</keyword>
<dbReference type="EC" id="3.5.2.5" evidence="6"/>
<dbReference type="NCBIfam" id="NF004839">
    <property type="entry name" value="PRK06189.1"/>
    <property type="match status" value="1"/>
</dbReference>
<evidence type="ECO:0000259" key="7">
    <source>
        <dbReference type="Pfam" id="PF01979"/>
    </source>
</evidence>
<dbReference type="Gene3D" id="2.30.40.10">
    <property type="entry name" value="Urease, subunit C, domain 1"/>
    <property type="match status" value="1"/>
</dbReference>
<dbReference type="SUPFAM" id="SSF51338">
    <property type="entry name" value="Composite domain of metallo-dependent hydrolases"/>
    <property type="match status" value="1"/>
</dbReference>
<evidence type="ECO:0000313" key="9">
    <source>
        <dbReference type="Proteomes" id="UP000310334"/>
    </source>
</evidence>
<accession>A0A4S4C928</accession>
<dbReference type="UniPathway" id="UPA00395">
    <property type="reaction ID" value="UER00653"/>
</dbReference>
<comment type="pathway">
    <text evidence="6">Nitrogen metabolism; (S)-allantoin degradation; allantoate from (S)-allantoin: step 1/1.</text>
</comment>
<name>A0A4S4C928_9BACI</name>
<protein>
    <recommendedName>
        <fullName evidence="6">Allantoinase</fullName>
        <ecNumber evidence="6">3.5.2.5</ecNumber>
    </recommendedName>
    <alternativeName>
        <fullName evidence="6">Allantoin-utilizing enzyme</fullName>
    </alternativeName>
</protein>
<evidence type="ECO:0000256" key="5">
    <source>
        <dbReference type="ARBA" id="ARBA00022833"/>
    </source>
</evidence>
<evidence type="ECO:0000256" key="4">
    <source>
        <dbReference type="ARBA" id="ARBA00022801"/>
    </source>
</evidence>
<feature type="binding site" description="via carbamate group" evidence="6">
    <location>
        <position position="148"/>
    </location>
    <ligand>
        <name>Zn(2+)</name>
        <dbReference type="ChEBI" id="CHEBI:29105"/>
        <label>1</label>
    </ligand>
</feature>
<feature type="binding site" evidence="6">
    <location>
        <position position="313"/>
    </location>
    <ligand>
        <name>Zn(2+)</name>
        <dbReference type="ChEBI" id="CHEBI:29105"/>
        <label>1</label>
    </ligand>
</feature>